<dbReference type="PANTHER" id="PTHR11566:SF223">
    <property type="entry name" value="PROTEIN 1C, PUTATIVE, EXPRESSED-RELATED"/>
    <property type="match status" value="1"/>
</dbReference>
<dbReference type="GO" id="GO:0016887">
    <property type="term" value="F:ATP hydrolysis activity"/>
    <property type="evidence" value="ECO:0007669"/>
    <property type="project" value="InterPro"/>
</dbReference>
<dbReference type="PANTHER" id="PTHR11566">
    <property type="entry name" value="DYNAMIN"/>
    <property type="match status" value="1"/>
</dbReference>
<dbReference type="GO" id="GO:0005524">
    <property type="term" value="F:ATP binding"/>
    <property type="evidence" value="ECO:0007669"/>
    <property type="project" value="InterPro"/>
</dbReference>
<evidence type="ECO:0000256" key="2">
    <source>
        <dbReference type="ARBA" id="ARBA00023186"/>
    </source>
</evidence>
<name>A0A835HHW7_9MAGN</name>
<comment type="similarity">
    <text evidence="1">Belongs to the heat shock protein 90 family.</text>
</comment>
<organism evidence="3 4">
    <name type="scientific">Coptis chinensis</name>
    <dbReference type="NCBI Taxonomy" id="261450"/>
    <lineage>
        <taxon>Eukaryota</taxon>
        <taxon>Viridiplantae</taxon>
        <taxon>Streptophyta</taxon>
        <taxon>Embryophyta</taxon>
        <taxon>Tracheophyta</taxon>
        <taxon>Spermatophyta</taxon>
        <taxon>Magnoliopsida</taxon>
        <taxon>Ranunculales</taxon>
        <taxon>Ranunculaceae</taxon>
        <taxon>Coptidoideae</taxon>
        <taxon>Coptis</taxon>
    </lineage>
</organism>
<dbReference type="SUPFAM" id="SSF110942">
    <property type="entry name" value="HSP90 C-terminal domain"/>
    <property type="match status" value="1"/>
</dbReference>
<dbReference type="GO" id="GO:0005737">
    <property type="term" value="C:cytoplasm"/>
    <property type="evidence" value="ECO:0007669"/>
    <property type="project" value="TreeGrafter"/>
</dbReference>
<dbReference type="Pfam" id="PF00183">
    <property type="entry name" value="HSP90"/>
    <property type="match status" value="1"/>
</dbReference>
<dbReference type="InterPro" id="IPR037196">
    <property type="entry name" value="HSP90_C"/>
</dbReference>
<dbReference type="GO" id="GO:0016020">
    <property type="term" value="C:membrane"/>
    <property type="evidence" value="ECO:0007669"/>
    <property type="project" value="TreeGrafter"/>
</dbReference>
<keyword evidence="2" id="KW-0143">Chaperone</keyword>
<dbReference type="GO" id="GO:0051082">
    <property type="term" value="F:unfolded protein binding"/>
    <property type="evidence" value="ECO:0007669"/>
    <property type="project" value="InterPro"/>
</dbReference>
<sequence length="199" mass="22784">MTYDPFVLHREEGQVHVVDEGVETTDFNLTETYEMLKATNESERTFAVLTKLDLMDKGTNAVDKGYDTLGWYHEYGNSFLYFYVLQHLEAVIRARIPNITSLINKTIDELESEMDHLGRPIALDAGTNMERIMKARSSRGDSSMAGYMSSKKTMEINPENSIMEERWKTAFSDQHGCYLSECLLGLAFCVRVTLWREGP</sequence>
<accession>A0A835HHW7</accession>
<dbReference type="InterPro" id="IPR001404">
    <property type="entry name" value="Hsp90_fam"/>
</dbReference>
<dbReference type="OrthoDB" id="1671403at2759"/>
<evidence type="ECO:0000313" key="3">
    <source>
        <dbReference type="EMBL" id="KAF9598647.1"/>
    </source>
</evidence>
<dbReference type="EMBL" id="JADFTS010000007">
    <property type="protein sequence ID" value="KAF9598647.1"/>
    <property type="molecule type" value="Genomic_DNA"/>
</dbReference>
<evidence type="ECO:0000256" key="1">
    <source>
        <dbReference type="ARBA" id="ARBA00008239"/>
    </source>
</evidence>
<dbReference type="Proteomes" id="UP000631114">
    <property type="component" value="Unassembled WGS sequence"/>
</dbReference>
<dbReference type="InterPro" id="IPR022812">
    <property type="entry name" value="Dynamin"/>
</dbReference>
<dbReference type="GO" id="GO:0140662">
    <property type="term" value="F:ATP-dependent protein folding chaperone"/>
    <property type="evidence" value="ECO:0007669"/>
    <property type="project" value="InterPro"/>
</dbReference>
<dbReference type="GO" id="GO:0003924">
    <property type="term" value="F:GTPase activity"/>
    <property type="evidence" value="ECO:0007669"/>
    <property type="project" value="TreeGrafter"/>
</dbReference>
<protein>
    <recommendedName>
        <fullName evidence="5">Dynamin stalk domain-containing protein</fullName>
    </recommendedName>
</protein>
<reference evidence="3 4" key="1">
    <citation type="submission" date="2020-10" db="EMBL/GenBank/DDBJ databases">
        <title>The Coptis chinensis genome and diversification of protoberbering-type alkaloids.</title>
        <authorList>
            <person name="Wang B."/>
            <person name="Shu S."/>
            <person name="Song C."/>
            <person name="Liu Y."/>
        </authorList>
    </citation>
    <scope>NUCLEOTIDE SEQUENCE [LARGE SCALE GENOMIC DNA]</scope>
    <source>
        <strain evidence="3">HL-2020</strain>
        <tissue evidence="3">Leaf</tissue>
    </source>
</reference>
<dbReference type="GO" id="GO:0008017">
    <property type="term" value="F:microtubule binding"/>
    <property type="evidence" value="ECO:0007669"/>
    <property type="project" value="TreeGrafter"/>
</dbReference>
<evidence type="ECO:0000313" key="4">
    <source>
        <dbReference type="Proteomes" id="UP000631114"/>
    </source>
</evidence>
<gene>
    <name evidence="3" type="ORF">IFM89_029897</name>
</gene>
<dbReference type="GO" id="GO:0005874">
    <property type="term" value="C:microtubule"/>
    <property type="evidence" value="ECO:0007669"/>
    <property type="project" value="TreeGrafter"/>
</dbReference>
<comment type="caution">
    <text evidence="3">The sequence shown here is derived from an EMBL/GenBank/DDBJ whole genome shotgun (WGS) entry which is preliminary data.</text>
</comment>
<feature type="non-terminal residue" evidence="3">
    <location>
        <position position="1"/>
    </location>
</feature>
<proteinExistence type="inferred from homology"/>
<dbReference type="AlphaFoldDB" id="A0A835HHW7"/>
<evidence type="ECO:0008006" key="5">
    <source>
        <dbReference type="Google" id="ProtNLM"/>
    </source>
</evidence>
<keyword evidence="4" id="KW-1185">Reference proteome</keyword>
<dbReference type="Gene3D" id="1.20.120.790">
    <property type="entry name" value="Heat shock protein 90, C-terminal domain"/>
    <property type="match status" value="1"/>
</dbReference>